<sequence length="90" mass="10254">VHTVDRIICSNLFINNVNVRRHASAHYSNVSFYSRKQKMKNRIKPKVKTVCARGSKNLAFLNGWPRIQWRLVLESADAGTDPLPSFKLGS</sequence>
<dbReference type="Proteomes" id="UP000055048">
    <property type="component" value="Unassembled WGS sequence"/>
</dbReference>
<dbReference type="EMBL" id="JYDJ01000009">
    <property type="protein sequence ID" value="KRX50111.1"/>
    <property type="molecule type" value="Genomic_DNA"/>
</dbReference>
<feature type="non-terminal residue" evidence="1">
    <location>
        <position position="1"/>
    </location>
</feature>
<proteinExistence type="predicted"/>
<protein>
    <submittedName>
        <fullName evidence="1">Uncharacterized protein</fullName>
    </submittedName>
</protein>
<name>A0A0V0UFG8_9BILA</name>
<reference evidence="1 2" key="1">
    <citation type="submission" date="2015-01" db="EMBL/GenBank/DDBJ databases">
        <title>Evolution of Trichinella species and genotypes.</title>
        <authorList>
            <person name="Korhonen P.K."/>
            <person name="Edoardo P."/>
            <person name="Giuseppe L.R."/>
            <person name="Gasser R.B."/>
        </authorList>
    </citation>
    <scope>NUCLEOTIDE SEQUENCE [LARGE SCALE GENOMIC DNA]</scope>
    <source>
        <strain evidence="1">ISS417</strain>
    </source>
</reference>
<comment type="caution">
    <text evidence="1">The sequence shown here is derived from an EMBL/GenBank/DDBJ whole genome shotgun (WGS) entry which is preliminary data.</text>
</comment>
<accession>A0A0V0UFG8</accession>
<organism evidence="1 2">
    <name type="scientific">Trichinella murrelli</name>
    <dbReference type="NCBI Taxonomy" id="144512"/>
    <lineage>
        <taxon>Eukaryota</taxon>
        <taxon>Metazoa</taxon>
        <taxon>Ecdysozoa</taxon>
        <taxon>Nematoda</taxon>
        <taxon>Enoplea</taxon>
        <taxon>Dorylaimia</taxon>
        <taxon>Trichinellida</taxon>
        <taxon>Trichinellidae</taxon>
        <taxon>Trichinella</taxon>
    </lineage>
</organism>
<evidence type="ECO:0000313" key="2">
    <source>
        <dbReference type="Proteomes" id="UP000055048"/>
    </source>
</evidence>
<evidence type="ECO:0000313" key="1">
    <source>
        <dbReference type="EMBL" id="KRX50111.1"/>
    </source>
</evidence>
<gene>
    <name evidence="1" type="ORF">T05_10455</name>
</gene>
<keyword evidence="2" id="KW-1185">Reference proteome</keyword>
<dbReference type="AlphaFoldDB" id="A0A0V0UFG8"/>